<evidence type="ECO:0000256" key="6">
    <source>
        <dbReference type="ARBA" id="ARBA00048615"/>
    </source>
</evidence>
<evidence type="ECO:0000313" key="10">
    <source>
        <dbReference type="EMBL" id="SDZ84937.1"/>
    </source>
</evidence>
<comment type="similarity">
    <text evidence="1 7">Belongs to the mannitol dehydrogenase family.</text>
</comment>
<dbReference type="EMBL" id="FNQG01000003">
    <property type="protein sequence ID" value="SDZ84937.1"/>
    <property type="molecule type" value="Genomic_DNA"/>
</dbReference>
<evidence type="ECO:0000256" key="5">
    <source>
        <dbReference type="ARBA" id="ARBA00023027"/>
    </source>
</evidence>
<evidence type="ECO:0000256" key="1">
    <source>
        <dbReference type="ARBA" id="ARBA00006541"/>
    </source>
</evidence>
<dbReference type="NCBIfam" id="NF002646">
    <property type="entry name" value="PRK02318.1-2"/>
    <property type="match status" value="1"/>
</dbReference>
<dbReference type="InterPro" id="IPR000669">
    <property type="entry name" value="Mannitol_DH"/>
</dbReference>
<dbReference type="InterPro" id="IPR036291">
    <property type="entry name" value="NAD(P)-bd_dom_sf"/>
</dbReference>
<dbReference type="Gene3D" id="3.40.50.720">
    <property type="entry name" value="NAD(P)-binding Rossmann-like Domain"/>
    <property type="match status" value="1"/>
</dbReference>
<dbReference type="InterPro" id="IPR013328">
    <property type="entry name" value="6PGD_dom2"/>
</dbReference>
<dbReference type="EC" id="1.1.1.17" evidence="2 7"/>
<evidence type="ECO:0000256" key="3">
    <source>
        <dbReference type="ARBA" id="ARBA00016219"/>
    </source>
</evidence>
<sequence>MKKAIHFGAGNIGRGFIGELLVRSGYEVTFVDVNAELVDLINERRAYDIKIVGDKPEIIHVEHVRAINSAAHPEELTQAICEADIITTAIGPNILKFIAPNLAAGLAERVKVNQQPLNVIACENMVGGSTVLKGFVEENLPEEAKEAVAKYIGFPDAAVDRIVPLQKNDDPLLVQVEPYAEWDANVTQAKGEPPQIEGLTWVENLEAYIERKLFTVNTGHASIAYLAYRKGIKDIYSAMQDKNIVDMARKVWQETGDLLVRKFGFDPKKHEEYVKTTENRFRNPHLSDEVTRVARGPKRKLGAKDRLVSPATQLLAQGQKPSALATVIGAAFHFDYDGDKEAQEVQGAIQEKGLHKAILNYTQIPEESELFRMVENKTAGF</sequence>
<reference evidence="10 11" key="1">
    <citation type="submission" date="2016-10" db="EMBL/GenBank/DDBJ databases">
        <authorList>
            <person name="de Groot N.N."/>
        </authorList>
    </citation>
    <scope>NUCLEOTIDE SEQUENCE [LARGE SCALE GENOMIC DNA]</scope>
    <source>
        <strain evidence="10 11">DSM 2872</strain>
    </source>
</reference>
<dbReference type="PANTHER" id="PTHR30524:SF0">
    <property type="entry name" value="ALTRONATE OXIDOREDUCTASE-RELATED"/>
    <property type="match status" value="1"/>
</dbReference>
<dbReference type="SUPFAM" id="SSF51735">
    <property type="entry name" value="NAD(P)-binding Rossmann-fold domains"/>
    <property type="match status" value="1"/>
</dbReference>
<dbReference type="PROSITE" id="PS00974">
    <property type="entry name" value="MANNITOL_DHGENASE"/>
    <property type="match status" value="1"/>
</dbReference>
<dbReference type="Proteomes" id="UP000183469">
    <property type="component" value="Unassembled WGS sequence"/>
</dbReference>
<dbReference type="AlphaFoldDB" id="A0A1H3WCS1"/>
<dbReference type="InterPro" id="IPR013131">
    <property type="entry name" value="Mannitol_DH_N"/>
</dbReference>
<evidence type="ECO:0000313" key="11">
    <source>
        <dbReference type="Proteomes" id="UP000183469"/>
    </source>
</evidence>
<feature type="domain" description="Mannitol dehydrogenase C-terminal" evidence="9">
    <location>
        <begin position="204"/>
        <end position="376"/>
    </location>
</feature>
<dbReference type="InterPro" id="IPR023027">
    <property type="entry name" value="Mannitol_DH_CS"/>
</dbReference>
<dbReference type="PANTHER" id="PTHR30524">
    <property type="entry name" value="MANNITOL-1-PHOSPHATE 5-DEHYDROGENASE"/>
    <property type="match status" value="1"/>
</dbReference>
<evidence type="ECO:0000259" key="8">
    <source>
        <dbReference type="Pfam" id="PF01232"/>
    </source>
</evidence>
<evidence type="ECO:0000256" key="7">
    <source>
        <dbReference type="HAMAP-Rule" id="MF_00196"/>
    </source>
</evidence>
<dbReference type="RefSeq" id="WP_074671182.1">
    <property type="nucleotide sequence ID" value="NZ_FNQG01000003.1"/>
</dbReference>
<dbReference type="InterPro" id="IPR008927">
    <property type="entry name" value="6-PGluconate_DH-like_C_sf"/>
</dbReference>
<evidence type="ECO:0000259" key="9">
    <source>
        <dbReference type="Pfam" id="PF08125"/>
    </source>
</evidence>
<dbReference type="InterPro" id="IPR013118">
    <property type="entry name" value="Mannitol_DH_C"/>
</dbReference>
<name>A0A1H3WCS1_SELRU</name>
<organism evidence="10 11">
    <name type="scientific">Selenomonas ruminantium</name>
    <dbReference type="NCBI Taxonomy" id="971"/>
    <lineage>
        <taxon>Bacteria</taxon>
        <taxon>Bacillati</taxon>
        <taxon>Bacillota</taxon>
        <taxon>Negativicutes</taxon>
        <taxon>Selenomonadales</taxon>
        <taxon>Selenomonadaceae</taxon>
        <taxon>Selenomonas</taxon>
    </lineage>
</organism>
<dbReference type="GO" id="GO:0019592">
    <property type="term" value="P:mannitol catabolic process"/>
    <property type="evidence" value="ECO:0007669"/>
    <property type="project" value="TreeGrafter"/>
</dbReference>
<feature type="domain" description="Mannitol dehydrogenase N-terminal" evidence="8">
    <location>
        <begin position="3"/>
        <end position="198"/>
    </location>
</feature>
<dbReference type="PRINTS" id="PR00084">
    <property type="entry name" value="MTLDHDRGNASE"/>
</dbReference>
<dbReference type="HAMAP" id="MF_00196">
    <property type="entry name" value="Mannitol_dehydrog"/>
    <property type="match status" value="1"/>
</dbReference>
<dbReference type="Gene3D" id="1.10.1040.10">
    <property type="entry name" value="N-(1-d-carboxylethyl)-l-norvaline Dehydrogenase, domain 2"/>
    <property type="match status" value="1"/>
</dbReference>
<comment type="catalytic activity">
    <reaction evidence="6 7">
        <text>D-mannitol 1-phosphate + NAD(+) = beta-D-fructose 6-phosphate + NADH + H(+)</text>
        <dbReference type="Rhea" id="RHEA:19661"/>
        <dbReference type="ChEBI" id="CHEBI:15378"/>
        <dbReference type="ChEBI" id="CHEBI:57540"/>
        <dbReference type="ChEBI" id="CHEBI:57634"/>
        <dbReference type="ChEBI" id="CHEBI:57945"/>
        <dbReference type="ChEBI" id="CHEBI:61381"/>
        <dbReference type="EC" id="1.1.1.17"/>
    </reaction>
</comment>
<protein>
    <recommendedName>
        <fullName evidence="3 7">Mannitol-1-phosphate 5-dehydrogenase</fullName>
        <ecNumber evidence="2 7">1.1.1.17</ecNumber>
    </recommendedName>
</protein>
<dbReference type="OrthoDB" id="271711at2"/>
<accession>A0A1H3WCS1</accession>
<gene>
    <name evidence="7" type="primary">mtlD</name>
    <name evidence="10" type="ORF">SAMN05660648_00900</name>
</gene>
<evidence type="ECO:0000256" key="2">
    <source>
        <dbReference type="ARBA" id="ARBA00012939"/>
    </source>
</evidence>
<dbReference type="Pfam" id="PF01232">
    <property type="entry name" value="Mannitol_dh"/>
    <property type="match status" value="1"/>
</dbReference>
<dbReference type="InterPro" id="IPR023028">
    <property type="entry name" value="Mannitol_1_phos_5_DH"/>
</dbReference>
<dbReference type="GO" id="GO:0008926">
    <property type="term" value="F:mannitol-1-phosphate 5-dehydrogenase activity"/>
    <property type="evidence" value="ECO:0007669"/>
    <property type="project" value="UniProtKB-UniRule"/>
</dbReference>
<keyword evidence="4 7" id="KW-0560">Oxidoreductase</keyword>
<feature type="binding site" evidence="7">
    <location>
        <begin position="4"/>
        <end position="15"/>
    </location>
    <ligand>
        <name>NAD(+)</name>
        <dbReference type="ChEBI" id="CHEBI:57540"/>
    </ligand>
</feature>
<proteinExistence type="inferred from homology"/>
<dbReference type="SUPFAM" id="SSF48179">
    <property type="entry name" value="6-phosphogluconate dehydrogenase C-terminal domain-like"/>
    <property type="match status" value="1"/>
</dbReference>
<keyword evidence="5 7" id="KW-0520">NAD</keyword>
<evidence type="ECO:0000256" key="4">
    <source>
        <dbReference type="ARBA" id="ARBA00023002"/>
    </source>
</evidence>
<dbReference type="Pfam" id="PF08125">
    <property type="entry name" value="Mannitol_dh_C"/>
    <property type="match status" value="1"/>
</dbReference>
<dbReference type="NCBIfam" id="NF002652">
    <property type="entry name" value="PRK02318.2-5"/>
    <property type="match status" value="1"/>
</dbReference>
<dbReference type="GO" id="GO:0005829">
    <property type="term" value="C:cytosol"/>
    <property type="evidence" value="ECO:0007669"/>
    <property type="project" value="TreeGrafter"/>
</dbReference>
<dbReference type="NCBIfam" id="NF002647">
    <property type="entry name" value="PRK02318.1-3"/>
    <property type="match status" value="1"/>
</dbReference>